<dbReference type="Gene3D" id="1.20.1530.20">
    <property type="match status" value="1"/>
</dbReference>
<keyword evidence="10" id="KW-1185">Reference proteome</keyword>
<accession>A0ABU2AYU9</accession>
<dbReference type="PANTHER" id="PTHR43057">
    <property type="entry name" value="ARSENITE EFFLUX TRANSPORTER"/>
    <property type="match status" value="1"/>
</dbReference>
<evidence type="ECO:0000256" key="4">
    <source>
        <dbReference type="ARBA" id="ARBA00022475"/>
    </source>
</evidence>
<dbReference type="PANTHER" id="PTHR43057:SF1">
    <property type="entry name" value="ARSENICAL-RESISTANCE PROTEIN 3"/>
    <property type="match status" value="1"/>
</dbReference>
<comment type="similarity">
    <text evidence="2">Belongs to the arsenical resistance-3 (ACR3) (TC 2.A.59) family.</text>
</comment>
<feature type="transmembrane region" description="Helical" evidence="8">
    <location>
        <begin position="127"/>
        <end position="146"/>
    </location>
</feature>
<name>A0ABU2AYU9_9MICC</name>
<evidence type="ECO:0000313" key="10">
    <source>
        <dbReference type="Proteomes" id="UP001183794"/>
    </source>
</evidence>
<dbReference type="InterPro" id="IPR002657">
    <property type="entry name" value="BilAc:Na_symport/Acr3"/>
</dbReference>
<feature type="transmembrane region" description="Helical" evidence="8">
    <location>
        <begin position="12"/>
        <end position="31"/>
    </location>
</feature>
<evidence type="ECO:0000256" key="7">
    <source>
        <dbReference type="ARBA" id="ARBA00023136"/>
    </source>
</evidence>
<organism evidence="9 10">
    <name type="scientific">Enteractinococcus fodinae</name>
    <dbReference type="NCBI Taxonomy" id="684663"/>
    <lineage>
        <taxon>Bacteria</taxon>
        <taxon>Bacillati</taxon>
        <taxon>Actinomycetota</taxon>
        <taxon>Actinomycetes</taxon>
        <taxon>Micrococcales</taxon>
        <taxon>Micrococcaceae</taxon>
    </lineage>
</organism>
<evidence type="ECO:0000256" key="2">
    <source>
        <dbReference type="ARBA" id="ARBA00010110"/>
    </source>
</evidence>
<dbReference type="InterPro" id="IPR038770">
    <property type="entry name" value="Na+/solute_symporter_sf"/>
</dbReference>
<feature type="transmembrane region" description="Helical" evidence="8">
    <location>
        <begin position="166"/>
        <end position="186"/>
    </location>
</feature>
<evidence type="ECO:0000256" key="1">
    <source>
        <dbReference type="ARBA" id="ARBA00004651"/>
    </source>
</evidence>
<evidence type="ECO:0000256" key="8">
    <source>
        <dbReference type="SAM" id="Phobius"/>
    </source>
</evidence>
<dbReference type="RefSeq" id="WP_310171606.1">
    <property type="nucleotide sequence ID" value="NZ_BAABHE010000002.1"/>
</dbReference>
<feature type="transmembrane region" description="Helical" evidence="8">
    <location>
        <begin position="96"/>
        <end position="115"/>
    </location>
</feature>
<feature type="transmembrane region" description="Helical" evidence="8">
    <location>
        <begin position="37"/>
        <end position="56"/>
    </location>
</feature>
<gene>
    <name evidence="9" type="ORF">J2S62_000786</name>
</gene>
<feature type="transmembrane region" description="Helical" evidence="8">
    <location>
        <begin position="230"/>
        <end position="250"/>
    </location>
</feature>
<evidence type="ECO:0000256" key="3">
    <source>
        <dbReference type="ARBA" id="ARBA00022448"/>
    </source>
</evidence>
<keyword evidence="4" id="KW-1003">Cell membrane</keyword>
<dbReference type="EMBL" id="JAVDYJ010000001">
    <property type="protein sequence ID" value="MDR7346529.1"/>
    <property type="molecule type" value="Genomic_DNA"/>
</dbReference>
<comment type="caution">
    <text evidence="9">The sequence shown here is derived from an EMBL/GenBank/DDBJ whole genome shotgun (WGS) entry which is preliminary data.</text>
</comment>
<keyword evidence="6 8" id="KW-1133">Transmembrane helix</keyword>
<comment type="subcellular location">
    <subcellularLocation>
        <location evidence="1">Cell membrane</location>
        <topology evidence="1">Multi-pass membrane protein</topology>
    </subcellularLocation>
</comment>
<sequence>MLSTWLEDRQIPLYLIALLAGAGFGLLAPTPAAGLEIAITPVLRLLLYATFLSIPLTRLGQVVYEGRFLAGLVVLNFVIVPVVVFALSRFVADHPALSLGVLFVLLTPCIDYVIVFSGLAGAAHERLLAAAPLLMLGQMLLLPVYLGLFVGPELVDVIDIGPFVEAFGLLIVVPLVLAAATQFLAARARLAQRVMRSFETLMVPLVMLTLAVVVASQIDAVRIELDQLLRVIPLYVLFLMVMIPLGVLTGRVFTQDTATTRATVFSGATRNSLVVLPLALALPDSLALVAVVVVTQTLVELIGMVIYVRLIPRIIPDRATVR</sequence>
<proteinExistence type="inferred from homology"/>
<reference evidence="9 10" key="1">
    <citation type="submission" date="2023-07" db="EMBL/GenBank/DDBJ databases">
        <title>Sequencing the genomes of 1000 actinobacteria strains.</title>
        <authorList>
            <person name="Klenk H.-P."/>
        </authorList>
    </citation>
    <scope>NUCLEOTIDE SEQUENCE [LARGE SCALE GENOMIC DNA]</scope>
    <source>
        <strain evidence="9 10">DSM 22966</strain>
    </source>
</reference>
<keyword evidence="5 8" id="KW-0812">Transmembrane</keyword>
<feature type="transmembrane region" description="Helical" evidence="8">
    <location>
        <begin position="198"/>
        <end position="218"/>
    </location>
</feature>
<keyword evidence="3" id="KW-0813">Transport</keyword>
<feature type="transmembrane region" description="Helical" evidence="8">
    <location>
        <begin position="68"/>
        <end position="90"/>
    </location>
</feature>
<dbReference type="Proteomes" id="UP001183794">
    <property type="component" value="Unassembled WGS sequence"/>
</dbReference>
<evidence type="ECO:0000256" key="6">
    <source>
        <dbReference type="ARBA" id="ARBA00022989"/>
    </source>
</evidence>
<dbReference type="Pfam" id="PF01758">
    <property type="entry name" value="SBF"/>
    <property type="match status" value="1"/>
</dbReference>
<evidence type="ECO:0000256" key="5">
    <source>
        <dbReference type="ARBA" id="ARBA00022692"/>
    </source>
</evidence>
<dbReference type="InterPro" id="IPR004706">
    <property type="entry name" value="Arsenical-R_Acr3"/>
</dbReference>
<protein>
    <submittedName>
        <fullName evidence="9">ACR3 family arsenite efflux pump ArsB</fullName>
    </submittedName>
</protein>
<evidence type="ECO:0000313" key="9">
    <source>
        <dbReference type="EMBL" id="MDR7346529.1"/>
    </source>
</evidence>
<keyword evidence="7 8" id="KW-0472">Membrane</keyword>